<dbReference type="CDD" id="cd04366">
    <property type="entry name" value="IlGF_insulin_bombyxin_like"/>
    <property type="match status" value="1"/>
</dbReference>
<reference evidence="10" key="1">
    <citation type="submission" date="2015-04" db="EMBL/GenBank/DDBJ databases">
        <authorList>
            <person name="Syromyatnikov M.Y."/>
            <person name="Popov V.N."/>
        </authorList>
    </citation>
    <scope>NUCLEOTIDE SEQUENCE</scope>
    <source>
        <tissue evidence="10">Venom duct</tissue>
    </source>
</reference>
<evidence type="ECO:0000256" key="5">
    <source>
        <dbReference type="ARBA" id="ARBA00023277"/>
    </source>
</evidence>
<dbReference type="Gene3D" id="1.10.100.10">
    <property type="entry name" value="Insulin-like"/>
    <property type="match status" value="1"/>
</dbReference>
<dbReference type="PIRSF" id="PIRSF018431">
    <property type="entry name" value="Molluscan_insulin_rel_peptide"/>
    <property type="match status" value="1"/>
</dbReference>
<dbReference type="Pfam" id="PF00049">
    <property type="entry name" value="Insulin"/>
    <property type="match status" value="1"/>
</dbReference>
<keyword evidence="4" id="KW-0800">Toxin</keyword>
<feature type="signal peptide" evidence="8">
    <location>
        <begin position="1"/>
        <end position="29"/>
    </location>
</feature>
<evidence type="ECO:0000256" key="3">
    <source>
        <dbReference type="ARBA" id="ARBA00022526"/>
    </source>
</evidence>
<dbReference type="AlphaFoldDB" id="A0A0K8TTI4"/>
<keyword evidence="2" id="KW-0301">Gamma-carboxyglutamic acid</keyword>
<feature type="chain" id="PRO_5005520233" evidence="8">
    <location>
        <begin position="30"/>
        <end position="140"/>
    </location>
</feature>
<accession>A0A0K8TTI4</accession>
<evidence type="ECO:0000256" key="1">
    <source>
        <dbReference type="ARBA" id="ARBA00009034"/>
    </source>
</evidence>
<keyword evidence="5" id="KW-0119">Carbohydrate metabolism</keyword>
<dbReference type="InterPro" id="IPR016179">
    <property type="entry name" value="Insulin-like"/>
</dbReference>
<dbReference type="InterPro" id="IPR022352">
    <property type="entry name" value="Ins/IGF/rlx"/>
</dbReference>
<dbReference type="GO" id="GO:0090729">
    <property type="term" value="F:toxin activity"/>
    <property type="evidence" value="ECO:0007669"/>
    <property type="project" value="UniProtKB-KW"/>
</dbReference>
<comment type="subcellular location">
    <subcellularLocation>
        <location evidence="7">Secreted</location>
    </subcellularLocation>
</comment>
<evidence type="ECO:0000313" key="10">
    <source>
        <dbReference type="EMBL" id="JAI17779.1"/>
    </source>
</evidence>
<evidence type="ECO:0000256" key="8">
    <source>
        <dbReference type="SAM" id="SignalP"/>
    </source>
</evidence>
<dbReference type="InterPro" id="IPR022353">
    <property type="entry name" value="Insulin_CS"/>
</dbReference>
<dbReference type="SUPFAM" id="SSF56994">
    <property type="entry name" value="Insulin-like"/>
    <property type="match status" value="1"/>
</dbReference>
<keyword evidence="8" id="KW-0732">Signal</keyword>
<evidence type="ECO:0000256" key="2">
    <source>
        <dbReference type="ARBA" id="ARBA00022479"/>
    </source>
</evidence>
<dbReference type="GO" id="GO:0006006">
    <property type="term" value="P:glucose metabolic process"/>
    <property type="evidence" value="ECO:0007669"/>
    <property type="project" value="UniProtKB-KW"/>
</dbReference>
<comment type="subunit">
    <text evidence="6">Heterodimer of A and B chains; disulfide-linked.</text>
</comment>
<dbReference type="GO" id="GO:0005576">
    <property type="term" value="C:extracellular region"/>
    <property type="evidence" value="ECO:0007669"/>
    <property type="project" value="UniProtKB-SubCell"/>
</dbReference>
<dbReference type="PRINTS" id="PR00276">
    <property type="entry name" value="INSULINFAMLY"/>
</dbReference>
<evidence type="ECO:0000256" key="7">
    <source>
        <dbReference type="RuleBase" id="RU000406"/>
    </source>
</evidence>
<dbReference type="InterPro" id="IPR036438">
    <property type="entry name" value="Insulin-like_sf"/>
</dbReference>
<dbReference type="PROSITE" id="PS00262">
    <property type="entry name" value="INSULIN"/>
    <property type="match status" value="1"/>
</dbReference>
<dbReference type="EMBL" id="GCVH01000114">
    <property type="protein sequence ID" value="JAI17779.1"/>
    <property type="molecule type" value="Transcribed_RNA"/>
</dbReference>
<dbReference type="SMART" id="SM00078">
    <property type="entry name" value="IlGF"/>
    <property type="match status" value="1"/>
</dbReference>
<keyword evidence="7" id="KW-0964">Secreted</keyword>
<protein>
    <submittedName>
        <fullName evidence="10">Conopeptide</fullName>
    </submittedName>
</protein>
<dbReference type="GO" id="GO:0005179">
    <property type="term" value="F:hormone activity"/>
    <property type="evidence" value="ECO:0007669"/>
    <property type="project" value="UniProtKB-KW"/>
</dbReference>
<proteinExistence type="inferred from homology"/>
<evidence type="ECO:0000256" key="4">
    <source>
        <dbReference type="ARBA" id="ARBA00022656"/>
    </source>
</evidence>
<sequence>MALTWPSSPPVLLTLLLSLLALQLCAVYGSYEHTCTLATRSRGAHPSGICGRNLARIVSVLCTPRGYVSNWFTKRSAPNNPAETFVDQKLRGVLLNKREALSYLHHREPRAARGTFGSQGITCECCFNQCTYYELLQYCN</sequence>
<evidence type="ECO:0000259" key="9">
    <source>
        <dbReference type="SMART" id="SM00078"/>
    </source>
</evidence>
<feature type="domain" description="Insulin-like" evidence="9">
    <location>
        <begin position="47"/>
        <end position="139"/>
    </location>
</feature>
<comment type="similarity">
    <text evidence="1 7">Belongs to the insulin family.</text>
</comment>
<evidence type="ECO:0000256" key="6">
    <source>
        <dbReference type="ARBA" id="ARBA00024050"/>
    </source>
</evidence>
<organism evidence="10">
    <name type="scientific">Conus lenavati</name>
    <name type="common">Cone snail</name>
    <dbReference type="NCBI Taxonomy" id="1519839"/>
    <lineage>
        <taxon>Eukaryota</taxon>
        <taxon>Metazoa</taxon>
        <taxon>Spiralia</taxon>
        <taxon>Lophotrochozoa</taxon>
        <taxon>Mollusca</taxon>
        <taxon>Gastropoda</taxon>
        <taxon>Caenogastropoda</taxon>
        <taxon>Neogastropoda</taxon>
        <taxon>Conoidea</taxon>
        <taxon>Conidae</taxon>
        <taxon>Conus</taxon>
        <taxon>Splinoconus</taxon>
    </lineage>
</organism>
<name>A0A0K8TTI4_CONLV</name>
<keyword evidence="3" id="KW-0313">Glucose metabolism</keyword>